<dbReference type="GeneID" id="116204135"/>
<dbReference type="PANTHER" id="PTHR32166">
    <property type="entry name" value="OSJNBA0013A04.12 PROTEIN"/>
    <property type="match status" value="1"/>
</dbReference>
<dbReference type="Pfam" id="PF04937">
    <property type="entry name" value="DUF659"/>
    <property type="match status" value="1"/>
</dbReference>
<evidence type="ECO:0000313" key="2">
    <source>
        <dbReference type="Proteomes" id="UP000515151"/>
    </source>
</evidence>
<protein>
    <submittedName>
        <fullName evidence="3">Uncharacterized protein LOC116204135</fullName>
    </submittedName>
</protein>
<dbReference type="Proteomes" id="UP000515151">
    <property type="component" value="Chromosome 4"/>
</dbReference>
<reference evidence="3" key="2">
    <citation type="submission" date="2025-08" db="UniProtKB">
        <authorList>
            <consortium name="RefSeq"/>
        </authorList>
    </citation>
    <scope>IDENTIFICATION</scope>
    <source>
        <tissue evidence="3">Leaf</tissue>
    </source>
</reference>
<organism evidence="2 3">
    <name type="scientific">Punica granatum</name>
    <name type="common">Pomegranate</name>
    <dbReference type="NCBI Taxonomy" id="22663"/>
    <lineage>
        <taxon>Eukaryota</taxon>
        <taxon>Viridiplantae</taxon>
        <taxon>Streptophyta</taxon>
        <taxon>Embryophyta</taxon>
        <taxon>Tracheophyta</taxon>
        <taxon>Spermatophyta</taxon>
        <taxon>Magnoliopsida</taxon>
        <taxon>eudicotyledons</taxon>
        <taxon>Gunneridae</taxon>
        <taxon>Pentapetalae</taxon>
        <taxon>rosids</taxon>
        <taxon>malvids</taxon>
        <taxon>Myrtales</taxon>
        <taxon>Lythraceae</taxon>
        <taxon>Punica</taxon>
    </lineage>
</organism>
<dbReference type="InterPro" id="IPR007021">
    <property type="entry name" value="DUF659"/>
</dbReference>
<reference evidence="2" key="1">
    <citation type="journal article" date="2020" name="Plant Biotechnol. J.">
        <title>The pomegranate (Punica granatum L.) draft genome dissects genetic divergence between soft- and hard-seeded cultivars.</title>
        <authorList>
            <person name="Luo X."/>
            <person name="Li H."/>
            <person name="Wu Z."/>
            <person name="Yao W."/>
            <person name="Zhao P."/>
            <person name="Cao D."/>
            <person name="Yu H."/>
            <person name="Li K."/>
            <person name="Poudel K."/>
            <person name="Zhao D."/>
            <person name="Zhang F."/>
            <person name="Xia X."/>
            <person name="Chen L."/>
            <person name="Wang Q."/>
            <person name="Jing D."/>
            <person name="Cao S."/>
        </authorList>
    </citation>
    <scope>NUCLEOTIDE SEQUENCE [LARGE SCALE GENOMIC DNA]</scope>
    <source>
        <strain evidence="2">cv. Tunisia</strain>
    </source>
</reference>
<dbReference type="InterPro" id="IPR012337">
    <property type="entry name" value="RNaseH-like_sf"/>
</dbReference>
<keyword evidence="2" id="KW-1185">Reference proteome</keyword>
<dbReference type="RefSeq" id="XP_031392072.1">
    <property type="nucleotide sequence ID" value="XM_031536212.1"/>
</dbReference>
<dbReference type="SUPFAM" id="SSF53098">
    <property type="entry name" value="Ribonuclease H-like"/>
    <property type="match status" value="1"/>
</dbReference>
<dbReference type="OrthoDB" id="2442898at2759"/>
<evidence type="ECO:0000313" key="3">
    <source>
        <dbReference type="RefSeq" id="XP_031392072.1"/>
    </source>
</evidence>
<gene>
    <name evidence="3" type="primary">LOC116204135</name>
</gene>
<feature type="domain" description="DUF659" evidence="1">
    <location>
        <begin position="62"/>
        <end position="158"/>
    </location>
</feature>
<sequence length="287" mass="32865">MQRHVGRCQTLFDLECKNSGWAHVRKERKYGYQAIDAIASMGAGYKGPSFHDLRGYLLTKNVEEGTVFLKSVDASDASKTGEMLYKLFREVVLFVGQENVVHFVTDNAANYVAAGRLLEQEFRTIFWSPCAAHCINLILSDIGKLDEVSDIVTHASKITKYIYNHCFALNLMRKFTGGREILRPAPTRFATNFIALQSILAQQNALRAMISEPLVRVLRIVDSDERPAMGFLLEAMYKAREEMLKRFNKRKKKIEPYINILDARWDRQLHKNLHAAGYWLNPNISMT</sequence>
<proteinExistence type="predicted"/>
<accession>A0A6P8D4Q5</accession>
<name>A0A6P8D4Q5_PUNGR</name>
<evidence type="ECO:0000259" key="1">
    <source>
        <dbReference type="Pfam" id="PF04937"/>
    </source>
</evidence>
<dbReference type="PANTHER" id="PTHR32166:SF88">
    <property type="entry name" value="HAT TRANSPOSON SUPERFAMILY"/>
    <property type="match status" value="1"/>
</dbReference>
<dbReference type="AlphaFoldDB" id="A0A6P8D4Q5"/>